<name>R7V9V7_CAPTE</name>
<dbReference type="EMBL" id="KB295882">
    <property type="protein sequence ID" value="ELU12525.1"/>
    <property type="molecule type" value="Genomic_DNA"/>
</dbReference>
<dbReference type="EnsemblMetazoa" id="CapteT212000">
    <property type="protein sequence ID" value="CapteP212000"/>
    <property type="gene ID" value="CapteG212000"/>
</dbReference>
<keyword evidence="1" id="KW-1133">Transmembrane helix</keyword>
<evidence type="ECO:0000313" key="3">
    <source>
        <dbReference type="EnsemblMetazoa" id="CapteP212000"/>
    </source>
</evidence>
<dbReference type="SUPFAM" id="SSF81321">
    <property type="entry name" value="Family A G protein-coupled receptor-like"/>
    <property type="match status" value="1"/>
</dbReference>
<reference evidence="4" key="1">
    <citation type="submission" date="2012-12" db="EMBL/GenBank/DDBJ databases">
        <authorList>
            <person name="Hellsten U."/>
            <person name="Grimwood J."/>
            <person name="Chapman J.A."/>
            <person name="Shapiro H."/>
            <person name="Aerts A."/>
            <person name="Otillar R.P."/>
            <person name="Terry A.Y."/>
            <person name="Boore J.L."/>
            <person name="Simakov O."/>
            <person name="Marletaz F."/>
            <person name="Cho S.-J."/>
            <person name="Edsinger-Gonzales E."/>
            <person name="Havlak P."/>
            <person name="Kuo D.-H."/>
            <person name="Larsson T."/>
            <person name="Lv J."/>
            <person name="Arendt D."/>
            <person name="Savage R."/>
            <person name="Osoegawa K."/>
            <person name="de Jong P."/>
            <person name="Lindberg D.R."/>
            <person name="Seaver E.C."/>
            <person name="Weisblat D.A."/>
            <person name="Putnam N.H."/>
            <person name="Grigoriev I.V."/>
            <person name="Rokhsar D.S."/>
        </authorList>
    </citation>
    <scope>NUCLEOTIDE SEQUENCE</scope>
    <source>
        <strain evidence="4">I ESC-2004</strain>
    </source>
</reference>
<feature type="transmembrane region" description="Helical" evidence="1">
    <location>
        <begin position="278"/>
        <end position="301"/>
    </location>
</feature>
<evidence type="ECO:0008006" key="5">
    <source>
        <dbReference type="Google" id="ProtNLM"/>
    </source>
</evidence>
<evidence type="ECO:0000313" key="4">
    <source>
        <dbReference type="Proteomes" id="UP000014760"/>
    </source>
</evidence>
<proteinExistence type="predicted"/>
<sequence length="502" mass="58673">MATDPEDIIPERDVSFYSNSSTSDYWLFHQSNAIAYYGIGVPVVACVGFVMNIFTFSAYQHPDFRCLSTLFLNANLVTDSVLLLSSACLVAPKYWLHKFFENLDYSHFWRALRAAQTTHIVAYPVFMITKCLSQWYTMALVIEQWFVFAYPGKLSKMRSREQGHKMVVLIMNLTIIVHFVVFFKYTRQKVFIWQNSTVPVRTEADEICLSYAYRSISYQRYEKYIYFIIFELAPCSVTFLFSILCFVENHRLNKELLKKDTDITNMNLLRTFRSGRSVSTVLSIGVAFSCLQLTAHIIYILSLADFNENWTLDTHCYLTPYAKLFRRGHPKFGIVYTYVNLTNSAIKPWICLSFNPDFRQLLRTCCSWQERIFTIRTNEMTATAFDSSFPNPDESLQISCEDRDDANSTTSTNYFDAISYSTVGTPMLWRTDTQKYFQYDDTLDHPKYPIEIELVPMDVPQDDSTRDHDYIDRTYLQIRNVAMWRQGSPAFSRRSLSWVHKT</sequence>
<dbReference type="HOGENOM" id="CLU_528122_0_0_1"/>
<keyword evidence="1" id="KW-0812">Transmembrane</keyword>
<reference evidence="2 4" key="2">
    <citation type="journal article" date="2013" name="Nature">
        <title>Insights into bilaterian evolution from three spiralian genomes.</title>
        <authorList>
            <person name="Simakov O."/>
            <person name="Marletaz F."/>
            <person name="Cho S.J."/>
            <person name="Edsinger-Gonzales E."/>
            <person name="Havlak P."/>
            <person name="Hellsten U."/>
            <person name="Kuo D.H."/>
            <person name="Larsson T."/>
            <person name="Lv J."/>
            <person name="Arendt D."/>
            <person name="Savage R."/>
            <person name="Osoegawa K."/>
            <person name="de Jong P."/>
            <person name="Grimwood J."/>
            <person name="Chapman J.A."/>
            <person name="Shapiro H."/>
            <person name="Aerts A."/>
            <person name="Otillar R.P."/>
            <person name="Terry A.Y."/>
            <person name="Boore J.L."/>
            <person name="Grigoriev I.V."/>
            <person name="Lindberg D.R."/>
            <person name="Seaver E.C."/>
            <person name="Weisblat D.A."/>
            <person name="Putnam N.H."/>
            <person name="Rokhsar D.S."/>
        </authorList>
    </citation>
    <scope>NUCLEOTIDE SEQUENCE</scope>
    <source>
        <strain evidence="2 4">I ESC-2004</strain>
    </source>
</reference>
<dbReference type="Gene3D" id="1.20.1070.10">
    <property type="entry name" value="Rhodopsin 7-helix transmembrane proteins"/>
    <property type="match status" value="1"/>
</dbReference>
<keyword evidence="1" id="KW-0472">Membrane</keyword>
<accession>R7V9V7</accession>
<dbReference type="Proteomes" id="UP000014760">
    <property type="component" value="Unassembled WGS sequence"/>
</dbReference>
<dbReference type="AlphaFoldDB" id="R7V9V7"/>
<organism evidence="2">
    <name type="scientific">Capitella teleta</name>
    <name type="common">Polychaete worm</name>
    <dbReference type="NCBI Taxonomy" id="283909"/>
    <lineage>
        <taxon>Eukaryota</taxon>
        <taxon>Metazoa</taxon>
        <taxon>Spiralia</taxon>
        <taxon>Lophotrochozoa</taxon>
        <taxon>Annelida</taxon>
        <taxon>Polychaeta</taxon>
        <taxon>Sedentaria</taxon>
        <taxon>Scolecida</taxon>
        <taxon>Capitellidae</taxon>
        <taxon>Capitella</taxon>
    </lineage>
</organism>
<feature type="transmembrane region" description="Helical" evidence="1">
    <location>
        <begin position="224"/>
        <end position="247"/>
    </location>
</feature>
<dbReference type="PANTHER" id="PTHR46641">
    <property type="entry name" value="FMRFAMIDE RECEPTOR-RELATED"/>
    <property type="match status" value="1"/>
</dbReference>
<feature type="transmembrane region" description="Helical" evidence="1">
    <location>
        <begin position="166"/>
        <end position="185"/>
    </location>
</feature>
<reference evidence="3" key="3">
    <citation type="submission" date="2015-06" db="UniProtKB">
        <authorList>
            <consortium name="EnsemblMetazoa"/>
        </authorList>
    </citation>
    <scope>IDENTIFICATION</scope>
</reference>
<protein>
    <recommendedName>
        <fullName evidence="5">G-protein coupled receptors family 1 profile domain-containing protein</fullName>
    </recommendedName>
</protein>
<evidence type="ECO:0000256" key="1">
    <source>
        <dbReference type="SAM" id="Phobius"/>
    </source>
</evidence>
<evidence type="ECO:0000313" key="2">
    <source>
        <dbReference type="EMBL" id="ELU12525.1"/>
    </source>
</evidence>
<gene>
    <name evidence="2" type="ORF">CAPTEDRAFT_212000</name>
</gene>
<keyword evidence="4" id="KW-1185">Reference proteome</keyword>
<feature type="transmembrane region" description="Helical" evidence="1">
    <location>
        <begin position="34"/>
        <end position="58"/>
    </location>
</feature>
<dbReference type="EMBL" id="AMQN01019520">
    <property type="status" value="NOT_ANNOTATED_CDS"/>
    <property type="molecule type" value="Genomic_DNA"/>
</dbReference>
<dbReference type="InterPro" id="IPR052954">
    <property type="entry name" value="GPCR-Ligand_Int"/>
</dbReference>
<dbReference type="PANTHER" id="PTHR46641:SF2">
    <property type="entry name" value="FMRFAMIDE RECEPTOR"/>
    <property type="match status" value="1"/>
</dbReference>